<evidence type="ECO:0000313" key="1">
    <source>
        <dbReference type="EMBL" id="KAF5960558.1"/>
    </source>
</evidence>
<dbReference type="AlphaFoldDB" id="A0A7J7I8Q6"/>
<dbReference type="EMBL" id="JACBKZ010000001">
    <property type="protein sequence ID" value="KAF5960558.1"/>
    <property type="molecule type" value="Genomic_DNA"/>
</dbReference>
<protein>
    <submittedName>
        <fullName evidence="1">Uncharacterized protein</fullName>
    </submittedName>
</protein>
<proteinExistence type="predicted"/>
<organism evidence="1 2">
    <name type="scientific">Camellia sinensis</name>
    <name type="common">Tea plant</name>
    <name type="synonym">Thea sinensis</name>
    <dbReference type="NCBI Taxonomy" id="4442"/>
    <lineage>
        <taxon>Eukaryota</taxon>
        <taxon>Viridiplantae</taxon>
        <taxon>Streptophyta</taxon>
        <taxon>Embryophyta</taxon>
        <taxon>Tracheophyta</taxon>
        <taxon>Spermatophyta</taxon>
        <taxon>Magnoliopsida</taxon>
        <taxon>eudicotyledons</taxon>
        <taxon>Gunneridae</taxon>
        <taxon>Pentapetalae</taxon>
        <taxon>asterids</taxon>
        <taxon>Ericales</taxon>
        <taxon>Theaceae</taxon>
        <taxon>Camellia</taxon>
    </lineage>
</organism>
<accession>A0A7J7I8Q6</accession>
<comment type="caution">
    <text evidence="1">The sequence shown here is derived from an EMBL/GenBank/DDBJ whole genome shotgun (WGS) entry which is preliminary data.</text>
</comment>
<sequence>MSSPHKKVLSPLFCINMTEKKFFFAMHEFIHSNDQAAKIHPLQLAQRNQESLLCCNTETKSMNPHLRFKATTCSHHQPLSFILVYN</sequence>
<gene>
    <name evidence="1" type="ORF">HYC85_001767</name>
</gene>
<reference evidence="2" key="1">
    <citation type="journal article" date="2020" name="Nat. Commun.">
        <title>Genome assembly of wild tea tree DASZ reveals pedigree and selection history of tea varieties.</title>
        <authorList>
            <person name="Zhang W."/>
            <person name="Zhang Y."/>
            <person name="Qiu H."/>
            <person name="Guo Y."/>
            <person name="Wan H."/>
            <person name="Zhang X."/>
            <person name="Scossa F."/>
            <person name="Alseekh S."/>
            <person name="Zhang Q."/>
            <person name="Wang P."/>
            <person name="Xu L."/>
            <person name="Schmidt M.H."/>
            <person name="Jia X."/>
            <person name="Li D."/>
            <person name="Zhu A."/>
            <person name="Guo F."/>
            <person name="Chen W."/>
            <person name="Ni D."/>
            <person name="Usadel B."/>
            <person name="Fernie A.R."/>
            <person name="Wen W."/>
        </authorList>
    </citation>
    <scope>NUCLEOTIDE SEQUENCE [LARGE SCALE GENOMIC DNA]</scope>
    <source>
        <strain evidence="2">cv. G240</strain>
    </source>
</reference>
<evidence type="ECO:0000313" key="2">
    <source>
        <dbReference type="Proteomes" id="UP000593564"/>
    </source>
</evidence>
<reference evidence="1 2" key="2">
    <citation type="submission" date="2020-07" db="EMBL/GenBank/DDBJ databases">
        <title>Genome assembly of wild tea tree DASZ reveals pedigree and selection history of tea varieties.</title>
        <authorList>
            <person name="Zhang W."/>
        </authorList>
    </citation>
    <scope>NUCLEOTIDE SEQUENCE [LARGE SCALE GENOMIC DNA]</scope>
    <source>
        <strain evidence="2">cv. G240</strain>
        <tissue evidence="1">Leaf</tissue>
    </source>
</reference>
<name>A0A7J7I8Q6_CAMSI</name>
<dbReference type="Proteomes" id="UP000593564">
    <property type="component" value="Unassembled WGS sequence"/>
</dbReference>
<keyword evidence="2" id="KW-1185">Reference proteome</keyword>